<dbReference type="AlphaFoldDB" id="D5HCR8"/>
<dbReference type="PROSITE" id="PS51178">
    <property type="entry name" value="PASTA"/>
    <property type="match status" value="3"/>
</dbReference>
<feature type="transmembrane region" description="Helical" evidence="2">
    <location>
        <begin position="19"/>
        <end position="36"/>
    </location>
</feature>
<feature type="region of interest" description="Disordered" evidence="1">
    <location>
        <begin position="315"/>
        <end position="380"/>
    </location>
</feature>
<gene>
    <name evidence="4" type="ordered locus">SRM_02902</name>
</gene>
<proteinExistence type="predicted"/>
<feature type="region of interest" description="Disordered" evidence="1">
    <location>
        <begin position="245"/>
        <end position="271"/>
    </location>
</feature>
<name>D5HCR8_SALRM</name>
<dbReference type="KEGG" id="srm:SRM_02902"/>
<evidence type="ECO:0000313" key="5">
    <source>
        <dbReference type="Proteomes" id="UP000000933"/>
    </source>
</evidence>
<keyword evidence="2" id="KW-0472">Membrane</keyword>
<dbReference type="Gene3D" id="3.30.10.20">
    <property type="match status" value="3"/>
</dbReference>
<reference evidence="5" key="2">
    <citation type="submission" date="2010-04" db="EMBL/GenBank/DDBJ databases">
        <title>Genome sequence of Salinibacter ruber M8.</title>
        <authorList>
            <consortium name="Genoscope"/>
        </authorList>
    </citation>
    <scope>NUCLEOTIDE SEQUENCE [LARGE SCALE GENOMIC DNA]</scope>
    <source>
        <strain evidence="5">M8</strain>
    </source>
</reference>
<dbReference type="HOGENOM" id="CLU_061566_1_0_10"/>
<reference evidence="4 5" key="1">
    <citation type="journal article" date="2010" name="ISME J.">
        <title>Fine-scale evolution: genomic, phenotypic and ecological differentiation in two coexisting Salinibacter ruber strains.</title>
        <authorList>
            <person name="Pena A."/>
            <person name="Teeling H."/>
            <person name="Huerta-Cepas J."/>
            <person name="Santos F."/>
            <person name="Yarza P."/>
            <person name="Brito-Echeverria J."/>
            <person name="Lucio M."/>
            <person name="Schmitt-Kopplin P."/>
            <person name="Meseguer I."/>
            <person name="Schenowitz C."/>
            <person name="Dossat C."/>
            <person name="Barbe V."/>
            <person name="Dopazo J."/>
            <person name="Rossello-Mora R."/>
            <person name="Schuler M."/>
            <person name="Glockner F.O."/>
            <person name="Amann R."/>
            <person name="Gabaldon T."/>
            <person name="Anton J."/>
        </authorList>
    </citation>
    <scope>NUCLEOTIDE SEQUENCE [LARGE SCALE GENOMIC DNA]</scope>
    <source>
        <strain evidence="4 5">M8</strain>
    </source>
</reference>
<dbReference type="Proteomes" id="UP000000933">
    <property type="component" value="Chromosome"/>
</dbReference>
<organism evidence="4 5">
    <name type="scientific">Salinibacter ruber (strain M8)</name>
    <dbReference type="NCBI Taxonomy" id="761659"/>
    <lineage>
        <taxon>Bacteria</taxon>
        <taxon>Pseudomonadati</taxon>
        <taxon>Rhodothermota</taxon>
        <taxon>Rhodothermia</taxon>
        <taxon>Rhodothermales</taxon>
        <taxon>Salinibacteraceae</taxon>
        <taxon>Salinibacter</taxon>
    </lineage>
</organism>
<accession>D5HCR8</accession>
<dbReference type="CDD" id="cd06577">
    <property type="entry name" value="PASTA_pknB"/>
    <property type="match status" value="2"/>
</dbReference>
<dbReference type="SMART" id="SM00740">
    <property type="entry name" value="PASTA"/>
    <property type="match status" value="3"/>
</dbReference>
<protein>
    <recommendedName>
        <fullName evidence="3">PASTA domain-containing protein</fullName>
    </recommendedName>
</protein>
<evidence type="ECO:0000259" key="3">
    <source>
        <dbReference type="PROSITE" id="PS51178"/>
    </source>
</evidence>
<feature type="transmembrane region" description="Helical" evidence="2">
    <location>
        <begin position="114"/>
        <end position="133"/>
    </location>
</feature>
<evidence type="ECO:0000256" key="1">
    <source>
        <dbReference type="SAM" id="MobiDB-lite"/>
    </source>
</evidence>
<feature type="domain" description="PASTA" evidence="3">
    <location>
        <begin position="283"/>
        <end position="361"/>
    </location>
</feature>
<feature type="domain" description="PASTA" evidence="3">
    <location>
        <begin position="213"/>
        <end position="280"/>
    </location>
</feature>
<evidence type="ECO:0000313" key="4">
    <source>
        <dbReference type="EMBL" id="CBH25823.1"/>
    </source>
</evidence>
<sequence length="380" mass="40750">MVADCVPPWRASAAPSPPVSGLALDLLPLMLFLVVVSRTSGALTASFSSSASGNCRGALVLLCRHAEQGLRPVVPGPCRPLPPVSLATASQAMRLPPPLRALLNWFRTLLRNTYFWGGLGGLLLLGVGAYFLVDAVLMPTYTRHGVSVQVPNVESQSFLEAKKRIEARDLQVKREVGRFNPNVPRETVVDQNPPPNSGVKPGRRVYLTVNAGEAPVVNIPDLNGISVREAKNRVSSLGLAVGTVEPDSLPSPYPNTITRQRPEPGDSLKTGGTVDLWYSTGLGTDTVQVPNIAGRAVERARRLLRARQLRAIVLDPRTADPSDAPSQPSDTSSSRRFVQRQGRAPTTKVRAGTEIRLFTTDDSTAVPKPDSIAQDTTAPS</sequence>
<evidence type="ECO:0000256" key="2">
    <source>
        <dbReference type="SAM" id="Phobius"/>
    </source>
</evidence>
<dbReference type="Pfam" id="PF03793">
    <property type="entry name" value="PASTA"/>
    <property type="match status" value="2"/>
</dbReference>
<feature type="compositionally biased region" description="Polar residues" evidence="1">
    <location>
        <begin position="324"/>
        <end position="336"/>
    </location>
</feature>
<feature type="domain" description="PASTA" evidence="3">
    <location>
        <begin position="145"/>
        <end position="211"/>
    </location>
</feature>
<dbReference type="InterPro" id="IPR005543">
    <property type="entry name" value="PASTA_dom"/>
</dbReference>
<keyword evidence="2" id="KW-0812">Transmembrane</keyword>
<dbReference type="EMBL" id="FP565814">
    <property type="protein sequence ID" value="CBH25823.1"/>
    <property type="molecule type" value="Genomic_DNA"/>
</dbReference>
<keyword evidence="2" id="KW-1133">Transmembrane helix</keyword>